<dbReference type="InterPro" id="IPR011990">
    <property type="entry name" value="TPR-like_helical_dom_sf"/>
</dbReference>
<dbReference type="SMART" id="SM00028">
    <property type="entry name" value="TPR"/>
    <property type="match status" value="2"/>
</dbReference>
<dbReference type="Proteomes" id="UP001228690">
    <property type="component" value="Chromosome"/>
</dbReference>
<dbReference type="EMBL" id="CP123443">
    <property type="protein sequence ID" value="WGK69840.1"/>
    <property type="molecule type" value="Genomic_DNA"/>
</dbReference>
<dbReference type="RefSeq" id="WP_326928035.1">
    <property type="nucleotide sequence ID" value="NZ_CP123443.1"/>
</dbReference>
<protein>
    <submittedName>
        <fullName evidence="2">Tetratricopeptide repeat protein</fullName>
    </submittedName>
</protein>
<evidence type="ECO:0000313" key="3">
    <source>
        <dbReference type="Proteomes" id="UP001228690"/>
    </source>
</evidence>
<proteinExistence type="predicted"/>
<dbReference type="InterPro" id="IPR019734">
    <property type="entry name" value="TPR_rpt"/>
</dbReference>
<dbReference type="SUPFAM" id="SSF48452">
    <property type="entry name" value="TPR-like"/>
    <property type="match status" value="1"/>
</dbReference>
<dbReference type="Pfam" id="PF13424">
    <property type="entry name" value="TPR_12"/>
    <property type="match status" value="1"/>
</dbReference>
<reference evidence="2 3" key="1">
    <citation type="submission" date="2023-04" db="EMBL/GenBank/DDBJ databases">
        <title>Spirochaete genome identified in red abalone sample constitutes a novel genus.</title>
        <authorList>
            <person name="Sharma S.P."/>
            <person name="Purcell C.M."/>
            <person name="Hyde J.R."/>
            <person name="Severin A.J."/>
        </authorList>
    </citation>
    <scope>NUCLEOTIDE SEQUENCE [LARGE SCALE GENOMIC DNA]</scope>
    <source>
        <strain evidence="2 3">SP-2023</strain>
    </source>
</reference>
<feature type="repeat" description="TPR" evidence="1">
    <location>
        <begin position="137"/>
        <end position="170"/>
    </location>
</feature>
<dbReference type="Gene3D" id="1.25.40.10">
    <property type="entry name" value="Tetratricopeptide repeat domain"/>
    <property type="match status" value="1"/>
</dbReference>
<gene>
    <name evidence="2" type="ORF">P0082_02975</name>
</gene>
<sequence>MNYREISRVKRPANSPSGNRTSLIRLALLAGCVLIFSSCSSYLADGIRVAWAKQLFRQGSYQEALLYFLDAEQNRSQNIQRQYGKLPPGDSKLLVLHRIRYNIGLVYIALGQSNVAIDSWQSILDRGGLDADKTLQFTVLYNIGLLYSQAGRNKEARLHLVRAVDLRPEHNDARKALELSLRHLKQNQLSQQSQKDDKIPIESLPSQSGIGDEQILHYISRQANYRFKRDAKIQQVLRNDW</sequence>
<dbReference type="PROSITE" id="PS50005">
    <property type="entry name" value="TPR"/>
    <property type="match status" value="1"/>
</dbReference>
<keyword evidence="1" id="KW-0802">TPR repeat</keyword>
<accession>A0ABY8MKE5</accession>
<evidence type="ECO:0000313" key="2">
    <source>
        <dbReference type="EMBL" id="WGK69840.1"/>
    </source>
</evidence>
<name>A0ABY8MKE5_9SPIO</name>
<evidence type="ECO:0000256" key="1">
    <source>
        <dbReference type="PROSITE-ProRule" id="PRU00339"/>
    </source>
</evidence>
<organism evidence="2 3">
    <name type="scientific">Candidatus Haliotispira prima</name>
    <dbReference type="NCBI Taxonomy" id="3034016"/>
    <lineage>
        <taxon>Bacteria</taxon>
        <taxon>Pseudomonadati</taxon>
        <taxon>Spirochaetota</taxon>
        <taxon>Spirochaetia</taxon>
        <taxon>Spirochaetales</taxon>
        <taxon>Spirochaetaceae</taxon>
        <taxon>Candidatus Haliotispira</taxon>
    </lineage>
</organism>
<keyword evidence="3" id="KW-1185">Reference proteome</keyword>